<organism evidence="1 2">
    <name type="scientific">Listeria floridensis FSL S10-1187</name>
    <dbReference type="NCBI Taxonomy" id="1265817"/>
    <lineage>
        <taxon>Bacteria</taxon>
        <taxon>Bacillati</taxon>
        <taxon>Bacillota</taxon>
        <taxon>Bacilli</taxon>
        <taxon>Bacillales</taxon>
        <taxon>Listeriaceae</taxon>
        <taxon>Listeria</taxon>
    </lineage>
</organism>
<dbReference type="PIRSF" id="PIRSF008502">
    <property type="entry name" value="UCP008502"/>
    <property type="match status" value="1"/>
</dbReference>
<protein>
    <recommendedName>
        <fullName evidence="3">DUF1697 domain-containing protein</fullName>
    </recommendedName>
</protein>
<sequence>MKYVVLLRAINVGGHNKIKMAALKSTLFEKGFQNVTTYIQSGNIILEGAFSKTEIKQIIENILSSEYGINTRTVVLSKEDYQAVCRENPFSVPKRDERVQILFSNEWLEDKMESTADAEYRAKGYAIYVKMFTKETHKVQVEKVIRDWIKEDVTARSLKTSLKINELLE</sequence>
<gene>
    <name evidence="1" type="ORF">MFLO_02598</name>
</gene>
<evidence type="ECO:0000313" key="1">
    <source>
        <dbReference type="EMBL" id="EUJ33408.1"/>
    </source>
</evidence>
<dbReference type="InterPro" id="IPR012545">
    <property type="entry name" value="DUF1697"/>
</dbReference>
<comment type="caution">
    <text evidence="1">The sequence shown here is derived from an EMBL/GenBank/DDBJ whole genome shotgun (WGS) entry which is preliminary data.</text>
</comment>
<accession>A0ABN0RHQ3</accession>
<dbReference type="Proteomes" id="UP000019249">
    <property type="component" value="Unassembled WGS sequence"/>
</dbReference>
<dbReference type="EMBL" id="AODF01000004">
    <property type="protein sequence ID" value="EUJ33408.1"/>
    <property type="molecule type" value="Genomic_DNA"/>
</dbReference>
<dbReference type="Gene3D" id="3.30.70.1280">
    <property type="entry name" value="SP0830-like domains"/>
    <property type="match status" value="1"/>
</dbReference>
<keyword evidence="2" id="KW-1185">Reference proteome</keyword>
<dbReference type="RefSeq" id="WP_036096114.1">
    <property type="nucleotide sequence ID" value="NZ_AODF01000004.1"/>
</dbReference>
<proteinExistence type="predicted"/>
<dbReference type="Pfam" id="PF08002">
    <property type="entry name" value="DUF1697"/>
    <property type="match status" value="1"/>
</dbReference>
<name>A0ABN0RHQ3_9LIST</name>
<dbReference type="PANTHER" id="PTHR36439:SF1">
    <property type="entry name" value="DUF1697 DOMAIN-CONTAINING PROTEIN"/>
    <property type="match status" value="1"/>
</dbReference>
<dbReference type="SUPFAM" id="SSF160379">
    <property type="entry name" value="SP0830-like"/>
    <property type="match status" value="1"/>
</dbReference>
<evidence type="ECO:0000313" key="2">
    <source>
        <dbReference type="Proteomes" id="UP000019249"/>
    </source>
</evidence>
<evidence type="ECO:0008006" key="3">
    <source>
        <dbReference type="Google" id="ProtNLM"/>
    </source>
</evidence>
<dbReference type="PANTHER" id="PTHR36439">
    <property type="entry name" value="BLL4334 PROTEIN"/>
    <property type="match status" value="1"/>
</dbReference>
<reference evidence="1 2" key="1">
    <citation type="journal article" date="2014" name="Int. J. Syst. Evol. Microbiol.">
        <title>Listeria floridensis sp. nov., Listeria aquatica sp. nov., Listeria cornellensis sp. nov., Listeria riparia sp. nov. and Listeria grandensis sp. nov., from agricultural and natural environments.</title>
        <authorList>
            <person name="den Bakker H.C."/>
            <person name="Warchocki S."/>
            <person name="Wright E.M."/>
            <person name="Allred A.F."/>
            <person name="Ahlstrom C."/>
            <person name="Manuel C.S."/>
            <person name="Stasiewicz M.J."/>
            <person name="Burrell A."/>
            <person name="Roof S."/>
            <person name="Strawn L."/>
            <person name="Fortes E.D."/>
            <person name="Nightingale K.K."/>
            <person name="Kephart D."/>
            <person name="Wiedmann M."/>
        </authorList>
    </citation>
    <scope>NUCLEOTIDE SEQUENCE [LARGE SCALE GENOMIC DNA]</scope>
    <source>
        <strain evidence="1 2">FSL S10-1187</strain>
    </source>
</reference>